<dbReference type="SUPFAM" id="SSF53474">
    <property type="entry name" value="alpha/beta-Hydrolases"/>
    <property type="match status" value="1"/>
</dbReference>
<name>A0A066YXL4_9ACTN</name>
<proteinExistence type="predicted"/>
<keyword evidence="3" id="KW-1185">Reference proteome</keyword>
<comment type="caution">
    <text evidence="2">The sequence shown here is derived from an EMBL/GenBank/DDBJ whole genome shotgun (WGS) entry which is preliminary data.</text>
</comment>
<dbReference type="GO" id="GO:0016020">
    <property type="term" value="C:membrane"/>
    <property type="evidence" value="ECO:0007669"/>
    <property type="project" value="TreeGrafter"/>
</dbReference>
<keyword evidence="2" id="KW-0031">Aminopeptidase</keyword>
<dbReference type="PRINTS" id="PR00111">
    <property type="entry name" value="ABHYDROLASE"/>
</dbReference>
<accession>A0A066YXL4</accession>
<dbReference type="eggNOG" id="COG2267">
    <property type="taxonomic scope" value="Bacteria"/>
</dbReference>
<dbReference type="PATRIC" id="fig|1348663.4.peg.3423"/>
<dbReference type="Pfam" id="PF00702">
    <property type="entry name" value="Hydrolase"/>
    <property type="match status" value="1"/>
</dbReference>
<dbReference type="EC" id="3.4.11.5" evidence="2"/>
<dbReference type="Gene3D" id="3.40.50.1820">
    <property type="entry name" value="alpha/beta hydrolase"/>
    <property type="match status" value="1"/>
</dbReference>
<dbReference type="EMBL" id="JNBY01000091">
    <property type="protein sequence ID" value="KDN84694.1"/>
    <property type="molecule type" value="Genomic_DNA"/>
</dbReference>
<dbReference type="AlphaFoldDB" id="A0A066YXL4"/>
<protein>
    <submittedName>
        <fullName evidence="2">Peptidase S33</fullName>
        <ecNumber evidence="2">3.4.11.5</ecNumber>
    </submittedName>
</protein>
<dbReference type="Gene3D" id="3.40.50.1000">
    <property type="entry name" value="HAD superfamily/HAD-like"/>
    <property type="match status" value="1"/>
</dbReference>
<dbReference type="eggNOG" id="COG1011">
    <property type="taxonomic scope" value="Bacteria"/>
</dbReference>
<evidence type="ECO:0000313" key="3">
    <source>
        <dbReference type="Proteomes" id="UP000027178"/>
    </source>
</evidence>
<dbReference type="SUPFAM" id="SSF56784">
    <property type="entry name" value="HAD-like"/>
    <property type="match status" value="1"/>
</dbReference>
<dbReference type="Pfam" id="PF00561">
    <property type="entry name" value="Abhydrolase_1"/>
    <property type="match status" value="1"/>
</dbReference>
<dbReference type="InterPro" id="IPR036412">
    <property type="entry name" value="HAD-like_sf"/>
</dbReference>
<dbReference type="PANTHER" id="PTHR43798">
    <property type="entry name" value="MONOACYLGLYCEROL LIPASE"/>
    <property type="match status" value="1"/>
</dbReference>
<organism evidence="2 3">
    <name type="scientific">Kitasatospora cheerisanensis KCTC 2395</name>
    <dbReference type="NCBI Taxonomy" id="1348663"/>
    <lineage>
        <taxon>Bacteria</taxon>
        <taxon>Bacillati</taxon>
        <taxon>Actinomycetota</taxon>
        <taxon>Actinomycetes</taxon>
        <taxon>Kitasatosporales</taxon>
        <taxon>Streptomycetaceae</taxon>
        <taxon>Kitasatospora</taxon>
    </lineage>
</organism>
<dbReference type="HOGENOM" id="CLU_564727_0_0_11"/>
<dbReference type="Proteomes" id="UP000027178">
    <property type="component" value="Unassembled WGS sequence"/>
</dbReference>
<keyword evidence="2" id="KW-0645">Protease</keyword>
<dbReference type="PANTHER" id="PTHR43798:SF33">
    <property type="entry name" value="HYDROLASE, PUTATIVE (AFU_ORTHOLOGUE AFUA_2G14860)-RELATED"/>
    <property type="match status" value="1"/>
</dbReference>
<evidence type="ECO:0000313" key="2">
    <source>
        <dbReference type="EMBL" id="KDN84694.1"/>
    </source>
</evidence>
<dbReference type="NCBIfam" id="TIGR01509">
    <property type="entry name" value="HAD-SF-IA-v3"/>
    <property type="match status" value="1"/>
</dbReference>
<dbReference type="InterPro" id="IPR050266">
    <property type="entry name" value="AB_hydrolase_sf"/>
</dbReference>
<keyword evidence="2" id="KW-0378">Hydrolase</keyword>
<dbReference type="InterPro" id="IPR000073">
    <property type="entry name" value="AB_hydrolase_1"/>
</dbReference>
<gene>
    <name evidence="2" type="ORF">KCH_35590</name>
</gene>
<dbReference type="GO" id="GO:0004177">
    <property type="term" value="F:aminopeptidase activity"/>
    <property type="evidence" value="ECO:0007669"/>
    <property type="project" value="UniProtKB-KW"/>
</dbReference>
<sequence length="483" mass="50489">MDGVLRVWGDLGAVDAAHGLPVGTVAGAAFREERLLPAVTGRVSDEEWRAAVADDLAAACGSLARARAVVADWGRQPFRVDAEVLALLGEARRRVPVLLVSNGTTRLEADLAALGLDTAVDGVLNSARLGAAKPDPQVYLAAAARAEVPPGQCLFVDDSAGNVAAAEALGMLGHHHRDAAGLRRALAAGGLLRPLREMRRHPARRRVSIGRMTTFSAHDGTTLSYEQLGDGAPLVAIPGGPGADARYLGSLGGLDADRRLIRFEPRGTGRSAAPVDRASCAFASQAKDLEALREHLGLDSFDLLGHSAGALTAQRYAAEFPHRVRSLVLVTPVGRGAREADEAELAAIRAGRADQPWYPDAAQAAALLAAGQGDPAELLARITPFFWGSWDDRARAASFDPDLVPSAPWMREAFYASAGEAAPVTVPVLVVAGELDGMIGTAPARLVAALHPGARLEVLAGAGHRPWVEKSAEFTALVGEFLG</sequence>
<dbReference type="InterPro" id="IPR023214">
    <property type="entry name" value="HAD_sf"/>
</dbReference>
<feature type="domain" description="AB hydrolase-1" evidence="1">
    <location>
        <begin position="233"/>
        <end position="464"/>
    </location>
</feature>
<evidence type="ECO:0000259" key="1">
    <source>
        <dbReference type="Pfam" id="PF00561"/>
    </source>
</evidence>
<dbReference type="InterPro" id="IPR006439">
    <property type="entry name" value="HAD-SF_hydro_IA"/>
</dbReference>
<dbReference type="InterPro" id="IPR029058">
    <property type="entry name" value="AB_hydrolase_fold"/>
</dbReference>
<reference evidence="2 3" key="1">
    <citation type="submission" date="2014-05" db="EMBL/GenBank/DDBJ databases">
        <title>Draft Genome Sequence of Kitasatospora cheerisanensis KCTC 2395.</title>
        <authorList>
            <person name="Nam D.H."/>
        </authorList>
    </citation>
    <scope>NUCLEOTIDE SEQUENCE [LARGE SCALE GENOMIC DNA]</scope>
    <source>
        <strain evidence="2 3">KCTC 2395</strain>
    </source>
</reference>